<evidence type="ECO:0000256" key="7">
    <source>
        <dbReference type="HAMAP-Rule" id="MF_00210"/>
    </source>
</evidence>
<proteinExistence type="inferred from homology"/>
<evidence type="ECO:0000256" key="6">
    <source>
        <dbReference type="ARBA" id="ARBA00044633"/>
    </source>
</evidence>
<comment type="subcellular location">
    <subcellularLocation>
        <location evidence="7">Cytoplasm</location>
    </subcellularLocation>
</comment>
<dbReference type="Gene3D" id="3.65.10.10">
    <property type="entry name" value="Enolpyruvate transferase domain"/>
    <property type="match status" value="2"/>
</dbReference>
<dbReference type="HAMAP" id="MF_00210">
    <property type="entry name" value="EPSP_synth"/>
    <property type="match status" value="1"/>
</dbReference>
<feature type="binding site" evidence="7">
    <location>
        <position position="310"/>
    </location>
    <ligand>
        <name>3-phosphoshikimate</name>
        <dbReference type="ChEBI" id="CHEBI:145989"/>
    </ligand>
</feature>
<keyword evidence="4 7" id="KW-0808">Transferase</keyword>
<dbReference type="CDD" id="cd01556">
    <property type="entry name" value="EPSP_synthase"/>
    <property type="match status" value="1"/>
</dbReference>
<feature type="binding site" evidence="7">
    <location>
        <position position="337"/>
    </location>
    <ligand>
        <name>3-phosphoshikimate</name>
        <dbReference type="ChEBI" id="CHEBI:145989"/>
    </ligand>
</feature>
<feature type="binding site" evidence="7">
    <location>
        <position position="26"/>
    </location>
    <ligand>
        <name>3-phosphoshikimate</name>
        <dbReference type="ChEBI" id="CHEBI:145989"/>
    </ligand>
</feature>
<evidence type="ECO:0000256" key="3">
    <source>
        <dbReference type="ARBA" id="ARBA00022605"/>
    </source>
</evidence>
<feature type="binding site" evidence="7">
    <location>
        <position position="341"/>
    </location>
    <ligand>
        <name>phosphoenolpyruvate</name>
        <dbReference type="ChEBI" id="CHEBI:58702"/>
    </ligand>
</feature>
<feature type="binding site" evidence="7">
    <location>
        <position position="21"/>
    </location>
    <ligand>
        <name>3-phosphoshikimate</name>
        <dbReference type="ChEBI" id="CHEBI:145989"/>
    </ligand>
</feature>
<dbReference type="NCBIfam" id="TIGR01356">
    <property type="entry name" value="aroA"/>
    <property type="match status" value="1"/>
</dbReference>
<feature type="active site" description="Proton acceptor" evidence="7">
    <location>
        <position position="310"/>
    </location>
</feature>
<dbReference type="Pfam" id="PF00275">
    <property type="entry name" value="EPSP_synthase"/>
    <property type="match status" value="1"/>
</dbReference>
<comment type="function">
    <text evidence="7">Catalyzes the transfer of the enolpyruvyl moiety of phosphoenolpyruvate (PEP) to the 5-hydroxyl of shikimate-3-phosphate (S3P) to produce enolpyruvyl shikimate-3-phosphate and inorganic phosphate.</text>
</comment>
<dbReference type="PANTHER" id="PTHR21090:SF5">
    <property type="entry name" value="PENTAFUNCTIONAL AROM POLYPEPTIDE"/>
    <property type="match status" value="1"/>
</dbReference>
<dbReference type="PROSITE" id="PS00885">
    <property type="entry name" value="EPSP_SYNTHASE_2"/>
    <property type="match status" value="1"/>
</dbReference>
<dbReference type="UniPathway" id="UPA00053">
    <property type="reaction ID" value="UER00089"/>
</dbReference>
<dbReference type="InterPro" id="IPR023193">
    <property type="entry name" value="EPSP_synthase_CS"/>
</dbReference>
<accession>A0A1F6A820</accession>
<dbReference type="PANTHER" id="PTHR21090">
    <property type="entry name" value="AROM/DEHYDROQUINATE SYNTHASE"/>
    <property type="match status" value="1"/>
</dbReference>
<evidence type="ECO:0000256" key="4">
    <source>
        <dbReference type="ARBA" id="ARBA00022679"/>
    </source>
</evidence>
<feature type="binding site" evidence="7">
    <location>
        <position position="169"/>
    </location>
    <ligand>
        <name>phosphoenolpyruvate</name>
        <dbReference type="ChEBI" id="CHEBI:58702"/>
    </ligand>
</feature>
<feature type="domain" description="Enolpyruvate transferase" evidence="8">
    <location>
        <begin position="5"/>
        <end position="419"/>
    </location>
</feature>
<comment type="subunit">
    <text evidence="7">Monomer.</text>
</comment>
<gene>
    <name evidence="7" type="primary">aroA</name>
    <name evidence="9" type="ORF">A3D03_04085</name>
</gene>
<keyword evidence="3 7" id="KW-0028">Amino-acid biosynthesis</keyword>
<dbReference type="GO" id="GO:0003866">
    <property type="term" value="F:3-phosphoshikimate 1-carboxyvinyltransferase activity"/>
    <property type="evidence" value="ECO:0007669"/>
    <property type="project" value="UniProtKB-UniRule"/>
</dbReference>
<evidence type="ECO:0000259" key="8">
    <source>
        <dbReference type="Pfam" id="PF00275"/>
    </source>
</evidence>
<dbReference type="InterPro" id="IPR013792">
    <property type="entry name" value="RNA3'P_cycl/enolpyr_Trfase_a/b"/>
</dbReference>
<dbReference type="GO" id="GO:0008652">
    <property type="term" value="P:amino acid biosynthetic process"/>
    <property type="evidence" value="ECO:0007669"/>
    <property type="project" value="UniProtKB-KW"/>
</dbReference>
<feature type="binding site" evidence="7">
    <location>
        <position position="21"/>
    </location>
    <ligand>
        <name>phosphoenolpyruvate</name>
        <dbReference type="ChEBI" id="CHEBI:58702"/>
    </ligand>
</feature>
<comment type="catalytic activity">
    <reaction evidence="6">
        <text>3-phosphoshikimate + phosphoenolpyruvate = 5-O-(1-carboxyvinyl)-3-phosphoshikimate + phosphate</text>
        <dbReference type="Rhea" id="RHEA:21256"/>
        <dbReference type="ChEBI" id="CHEBI:43474"/>
        <dbReference type="ChEBI" id="CHEBI:57701"/>
        <dbReference type="ChEBI" id="CHEBI:58702"/>
        <dbReference type="ChEBI" id="CHEBI:145989"/>
        <dbReference type="EC" id="2.5.1.19"/>
    </reaction>
    <physiologicalReaction direction="left-to-right" evidence="6">
        <dbReference type="Rhea" id="RHEA:21257"/>
    </physiologicalReaction>
</comment>
<dbReference type="InterPro" id="IPR001986">
    <property type="entry name" value="Enolpyruvate_Tfrase_dom"/>
</dbReference>
<dbReference type="InterPro" id="IPR006264">
    <property type="entry name" value="EPSP_synthase"/>
</dbReference>
<evidence type="ECO:0000256" key="1">
    <source>
        <dbReference type="ARBA" id="ARBA00004811"/>
    </source>
</evidence>
<comment type="caution">
    <text evidence="9">The sequence shown here is derived from an EMBL/GenBank/DDBJ whole genome shotgun (WGS) entry which is preliminary data.</text>
</comment>
<protein>
    <recommendedName>
        <fullName evidence="7">3-phosphoshikimate 1-carboxyvinyltransferase</fullName>
        <ecNumber evidence="7">2.5.1.19</ecNumber>
    </recommendedName>
    <alternativeName>
        <fullName evidence="7">5-enolpyruvylshikimate-3-phosphate synthase</fullName>
        <shortName evidence="7">EPSP synthase</shortName>
        <shortName evidence="7">EPSPS</shortName>
    </alternativeName>
</protein>
<dbReference type="EC" id="2.5.1.19" evidence="7"/>
<dbReference type="GO" id="GO:0005737">
    <property type="term" value="C:cytoplasm"/>
    <property type="evidence" value="ECO:0007669"/>
    <property type="project" value="UniProtKB-SubCell"/>
</dbReference>
<dbReference type="EMBL" id="MFJN01000034">
    <property type="protein sequence ID" value="OGG20831.1"/>
    <property type="molecule type" value="Genomic_DNA"/>
</dbReference>
<dbReference type="InterPro" id="IPR036968">
    <property type="entry name" value="Enolpyruvate_Tfrase_sf"/>
</dbReference>
<feature type="binding site" evidence="7">
    <location>
        <position position="385"/>
    </location>
    <ligand>
        <name>phosphoenolpyruvate</name>
        <dbReference type="ChEBI" id="CHEBI:58702"/>
    </ligand>
</feature>
<feature type="binding site" evidence="7">
    <location>
        <position position="169"/>
    </location>
    <ligand>
        <name>3-phosphoshikimate</name>
        <dbReference type="ChEBI" id="CHEBI:145989"/>
    </ligand>
</feature>
<comment type="pathway">
    <text evidence="1 7">Metabolic intermediate biosynthesis; chorismate biosynthesis; chorismate from D-erythrose 4-phosphate and phosphoenolpyruvate: step 6/7.</text>
</comment>
<dbReference type="AlphaFoldDB" id="A0A1F6A820"/>
<dbReference type="SUPFAM" id="SSF55205">
    <property type="entry name" value="EPT/RTPC-like"/>
    <property type="match status" value="1"/>
</dbReference>
<sequence>MFLKVTKSKNLQGEITIPKSKTHSYRALIMASLAGGISVIRSPKRSNDWDEAVKAMKMYGAEIEEKPYNVFQVKGVAGKLQTPGDIINVGNSGTMLFFIAGVAAAGRGWTVITGDESIRKLRTVSKNLFQPFKELGVEIISSKNDGMAPLLIKGKVNGGTAHMDGTGCQPVFSVLIASVLSKKPVDIYVKNSGETAYIDLLLRWFKKTGLQFTNDKYLHYHFPGNNPPEKFDATIPLEWSAPPYPLLAAVITQNSKVTVKGMDHSDPYGDKFVIDTLHKMGADITNNDSTLTARTSKLNGIEIDMNLMPDQVPTIAVAACFASGKTIIKNALTARWKECDRISAICKELHKMGAKVIERKDGIIIDQDGSWKMKGAKLNGYKDHRMVLSLAVAGLNSERETIISDAEMLEKSFETFIPEMIKAGADMVIQS</sequence>
<dbReference type="PIRSF" id="PIRSF000505">
    <property type="entry name" value="EPSPS"/>
    <property type="match status" value="1"/>
</dbReference>
<evidence type="ECO:0000256" key="5">
    <source>
        <dbReference type="ARBA" id="ARBA00023141"/>
    </source>
</evidence>
<dbReference type="Proteomes" id="UP000177092">
    <property type="component" value="Unassembled WGS sequence"/>
</dbReference>
<reference evidence="9 10" key="1">
    <citation type="journal article" date="2016" name="Nat. Commun.">
        <title>Thousands of microbial genomes shed light on interconnected biogeochemical processes in an aquifer system.</title>
        <authorList>
            <person name="Anantharaman K."/>
            <person name="Brown C.T."/>
            <person name="Hug L.A."/>
            <person name="Sharon I."/>
            <person name="Castelle C.J."/>
            <person name="Probst A.J."/>
            <person name="Thomas B.C."/>
            <person name="Singh A."/>
            <person name="Wilkins M.J."/>
            <person name="Karaoz U."/>
            <person name="Brodie E.L."/>
            <person name="Williams K.H."/>
            <person name="Hubbard S.S."/>
            <person name="Banfield J.F."/>
        </authorList>
    </citation>
    <scope>NUCLEOTIDE SEQUENCE [LARGE SCALE GENOMIC DNA]</scope>
</reference>
<feature type="binding site" evidence="7">
    <location>
        <position position="93"/>
    </location>
    <ligand>
        <name>phosphoenolpyruvate</name>
        <dbReference type="ChEBI" id="CHEBI:58702"/>
    </ligand>
</feature>
<comment type="similarity">
    <text evidence="2 7">Belongs to the EPSP synthase family.</text>
</comment>
<dbReference type="GO" id="GO:0009423">
    <property type="term" value="P:chorismate biosynthetic process"/>
    <property type="evidence" value="ECO:0007669"/>
    <property type="project" value="UniProtKB-UniRule"/>
</dbReference>
<organism evidence="9 10">
    <name type="scientific">Candidatus Gottesmanbacteria bacterium RIFCSPHIGHO2_02_FULL_40_13</name>
    <dbReference type="NCBI Taxonomy" id="1798384"/>
    <lineage>
        <taxon>Bacteria</taxon>
        <taxon>Candidatus Gottesmaniibacteriota</taxon>
    </lineage>
</organism>
<name>A0A1F6A820_9BACT</name>
<feature type="binding site" evidence="7">
    <location>
        <position position="411"/>
    </location>
    <ligand>
        <name>phosphoenolpyruvate</name>
        <dbReference type="ChEBI" id="CHEBI:58702"/>
    </ligand>
</feature>
<dbReference type="STRING" id="1798384.A3D03_04085"/>
<keyword evidence="7" id="KW-0963">Cytoplasm</keyword>
<evidence type="ECO:0000256" key="2">
    <source>
        <dbReference type="ARBA" id="ARBA00009948"/>
    </source>
</evidence>
<evidence type="ECO:0000313" key="10">
    <source>
        <dbReference type="Proteomes" id="UP000177092"/>
    </source>
</evidence>
<keyword evidence="5 7" id="KW-0057">Aromatic amino acid biosynthesis</keyword>
<feature type="binding site" evidence="7">
    <location>
        <position position="195"/>
    </location>
    <ligand>
        <name>3-phosphoshikimate</name>
        <dbReference type="ChEBI" id="CHEBI:145989"/>
    </ligand>
</feature>
<evidence type="ECO:0000313" key="9">
    <source>
        <dbReference type="EMBL" id="OGG20831.1"/>
    </source>
</evidence>
<dbReference type="GO" id="GO:0009073">
    <property type="term" value="P:aromatic amino acid family biosynthetic process"/>
    <property type="evidence" value="ECO:0007669"/>
    <property type="project" value="UniProtKB-KW"/>
</dbReference>
<comment type="caution">
    <text evidence="7">Lacks conserved residue(s) required for the propagation of feature annotation.</text>
</comment>